<reference evidence="3" key="1">
    <citation type="submission" date="2025-08" db="UniProtKB">
        <authorList>
            <consortium name="RefSeq"/>
        </authorList>
    </citation>
    <scope>IDENTIFICATION</scope>
</reference>
<keyword evidence="2" id="KW-1185">Reference proteome</keyword>
<feature type="region of interest" description="Disordered" evidence="1">
    <location>
        <begin position="586"/>
        <end position="618"/>
    </location>
</feature>
<evidence type="ECO:0000256" key="1">
    <source>
        <dbReference type="SAM" id="MobiDB-lite"/>
    </source>
</evidence>
<gene>
    <name evidence="3" type="primary">LOC110349969</name>
</gene>
<organism evidence="2 3">
    <name type="scientific">Heterocephalus glaber</name>
    <name type="common">Naked mole rat</name>
    <dbReference type="NCBI Taxonomy" id="10181"/>
    <lineage>
        <taxon>Eukaryota</taxon>
        <taxon>Metazoa</taxon>
        <taxon>Chordata</taxon>
        <taxon>Craniata</taxon>
        <taxon>Vertebrata</taxon>
        <taxon>Euteleostomi</taxon>
        <taxon>Mammalia</taxon>
        <taxon>Eutheria</taxon>
        <taxon>Euarchontoglires</taxon>
        <taxon>Glires</taxon>
        <taxon>Rodentia</taxon>
        <taxon>Hystricomorpha</taxon>
        <taxon>Bathyergidae</taxon>
        <taxon>Heterocephalus</taxon>
    </lineage>
</organism>
<feature type="compositionally biased region" description="Basic and acidic residues" evidence="1">
    <location>
        <begin position="326"/>
        <end position="336"/>
    </location>
</feature>
<accession>A0AAX6T5A7</accession>
<dbReference type="Proteomes" id="UP000694906">
    <property type="component" value="Unplaced"/>
</dbReference>
<dbReference type="RefSeq" id="XP_021116775.1">
    <property type="nucleotide sequence ID" value="XM_021261116.1"/>
</dbReference>
<name>A0AAX6T5A7_HETGA</name>
<dbReference type="AlphaFoldDB" id="A0AAX6T5A7"/>
<feature type="compositionally biased region" description="Pro residues" evidence="1">
    <location>
        <begin position="89"/>
        <end position="98"/>
    </location>
</feature>
<feature type="compositionally biased region" description="Basic and acidic residues" evidence="1">
    <location>
        <begin position="609"/>
        <end position="618"/>
    </location>
</feature>
<feature type="compositionally biased region" description="Basic residues" evidence="1">
    <location>
        <begin position="247"/>
        <end position="264"/>
    </location>
</feature>
<protein>
    <submittedName>
        <fullName evidence="3">Uncharacterized protein LOC110349969</fullName>
    </submittedName>
</protein>
<proteinExistence type="predicted"/>
<feature type="compositionally biased region" description="Low complexity" evidence="1">
    <location>
        <begin position="103"/>
        <end position="113"/>
    </location>
</feature>
<feature type="compositionally biased region" description="Basic and acidic residues" evidence="1">
    <location>
        <begin position="188"/>
        <end position="208"/>
    </location>
</feature>
<evidence type="ECO:0000313" key="2">
    <source>
        <dbReference type="Proteomes" id="UP000694906"/>
    </source>
</evidence>
<feature type="compositionally biased region" description="Basic residues" evidence="1">
    <location>
        <begin position="337"/>
        <end position="349"/>
    </location>
</feature>
<dbReference type="GeneID" id="110349969"/>
<feature type="region of interest" description="Disordered" evidence="1">
    <location>
        <begin position="40"/>
        <end position="350"/>
    </location>
</feature>
<sequence>MAARGRRASPCGAGGDLALARVGTSNLAASRGLVPYIYQLRGSGPPMSLRGSAAPPSLRGSAPRARTSSPLRPAGVGGRAGGRASPRARPGPPFPGPARPDRAAGAALCAGALQPPPTTPQGKPEPWRERSPRTPSPPGPPDLHVTRELARVPGDVGWGFGPPVPGEDQGGGAVPALLPRRAHRNCRRSHETREAPELTPRGRTEKGDLSITQTTFIGARFGPEQIAGISSLRPPGPRARLEPKARGERRRPGTRVSVGKRRPGRGGEAGCLARGTQPEGGGLQRIRPVADFPARGSRGHFQCRPENLPDKRGQGASGGERRPRRPREGRGALRRDRGSHRSLRGRGRPRPFLALRRPQLQGRTVLCRKACSGQRLFRLWATPSDRAQGRAGSGWGAGRGAGCTGQAGLGRGRENAGSKPGFQLFDFFPFFRLDRAWAWAVRNPPAGAARPRAREPPSPRNQAGSLALAPLLHSFISCTLACIHVGNCVRVSTPSCERRQGTSLRTLPASVVQSPAGPRRPRHFVACFAAAGEPWPVVGSVETGPGVEDRVVNRQARPLGHRTPGLHRPVLAGLRGHQRAGWKRRIACGDTGRSGPRSSTRPGPVGAQTERRGEELRV</sequence>
<evidence type="ECO:0000313" key="3">
    <source>
        <dbReference type="RefSeq" id="XP_021116775.1"/>
    </source>
</evidence>